<dbReference type="PANTHER" id="PTHR20881:SF0">
    <property type="entry name" value="3-METHYL-2-OXOBUTANOATE HYDROXYMETHYLTRANSFERASE"/>
    <property type="match status" value="1"/>
</dbReference>
<dbReference type="OrthoDB" id="425211at2759"/>
<reference evidence="7" key="1">
    <citation type="submission" date="2021-06" db="EMBL/GenBank/DDBJ databases">
        <authorList>
            <person name="Kallberg Y."/>
            <person name="Tangrot J."/>
            <person name="Rosling A."/>
        </authorList>
    </citation>
    <scope>NUCLEOTIDE SEQUENCE</scope>
    <source>
        <strain evidence="7">MT106</strain>
    </source>
</reference>
<dbReference type="EC" id="2.1.2.11" evidence="3 6"/>
<dbReference type="GO" id="GO:0000287">
    <property type="term" value="F:magnesium ion binding"/>
    <property type="evidence" value="ECO:0007669"/>
    <property type="project" value="TreeGrafter"/>
</dbReference>
<dbReference type="Pfam" id="PF02548">
    <property type="entry name" value="Pantoate_transf"/>
    <property type="match status" value="1"/>
</dbReference>
<sequence>MKNLRFSHSQRHFSAASLHFSKKNKAAEPFYALLSRNFDKILTSTNVRSITIKGRLYSTRPDIAVKKSSNERPKITINTLRTLYSQREPITMLTATNYPSAVFVEKSGIEICLVGDSLAMVELGYESTTQITMDEMLHHCKAAARGAKSPFLVADMPFGSYEMGSLDAVKNAIRFIKEGNMEAVKLEGGIEIAETIQKITSIGIPVMGHLGLTPQRRTSLGGFRVQGNTAKKALKLLEDAKALQEAGCFALVLEAIPEIVAAHTTNNLKIPTIGIGAGVHTSGQVLVQQDMLGIFDRFVPRFCKQYASLDNTIVEALRSYRDEVKTGVFPAKSNCYPMAETELKKFMECKELSTENVLEVVEKDIYLGTQAGAQFQ</sequence>
<comment type="caution">
    <text evidence="7">The sequence shown here is derived from an EMBL/GenBank/DDBJ whole genome shotgun (WGS) entry which is preliminary data.</text>
</comment>
<name>A0A9N9FQ38_9GLOM</name>
<organism evidence="7 8">
    <name type="scientific">Ambispora gerdemannii</name>
    <dbReference type="NCBI Taxonomy" id="144530"/>
    <lineage>
        <taxon>Eukaryota</taxon>
        <taxon>Fungi</taxon>
        <taxon>Fungi incertae sedis</taxon>
        <taxon>Mucoromycota</taxon>
        <taxon>Glomeromycotina</taxon>
        <taxon>Glomeromycetes</taxon>
        <taxon>Archaeosporales</taxon>
        <taxon>Ambisporaceae</taxon>
        <taxon>Ambispora</taxon>
    </lineage>
</organism>
<protein>
    <recommendedName>
        <fullName evidence="3 6">3-methyl-2-oxobutanoate hydroxymethyltransferase</fullName>
        <ecNumber evidence="3 6">2.1.2.11</ecNumber>
    </recommendedName>
</protein>
<dbReference type="HAMAP" id="MF_00156">
    <property type="entry name" value="PanB"/>
    <property type="match status" value="1"/>
</dbReference>
<dbReference type="EMBL" id="CAJVPL010001037">
    <property type="protein sequence ID" value="CAG8548602.1"/>
    <property type="molecule type" value="Genomic_DNA"/>
</dbReference>
<dbReference type="GO" id="GO:0003864">
    <property type="term" value="F:3-methyl-2-oxobutanoate hydroxymethyltransferase activity"/>
    <property type="evidence" value="ECO:0007669"/>
    <property type="project" value="UniProtKB-EC"/>
</dbReference>
<comment type="similarity">
    <text evidence="2 6">Belongs to the PanB family.</text>
</comment>
<dbReference type="NCBIfam" id="NF001452">
    <property type="entry name" value="PRK00311.1"/>
    <property type="match status" value="1"/>
</dbReference>
<evidence type="ECO:0000313" key="7">
    <source>
        <dbReference type="EMBL" id="CAG8548602.1"/>
    </source>
</evidence>
<gene>
    <name evidence="7" type="ORF">AGERDE_LOCUS6548</name>
</gene>
<dbReference type="NCBIfam" id="TIGR00222">
    <property type="entry name" value="panB"/>
    <property type="match status" value="1"/>
</dbReference>
<comment type="pathway">
    <text evidence="1 6">Cofactor biosynthesis; (R)-pantothenate biosynthesis; (R)-pantoate from 3-methyl-2-oxobutanoate: step 1/2.</text>
</comment>
<keyword evidence="4 6" id="KW-0808">Transferase</keyword>
<dbReference type="Gene3D" id="3.20.20.60">
    <property type="entry name" value="Phosphoenolpyruvate-binding domains"/>
    <property type="match status" value="1"/>
</dbReference>
<proteinExistence type="inferred from homology"/>
<dbReference type="FunFam" id="3.20.20.60:FF:000003">
    <property type="entry name" value="3-methyl-2-oxobutanoate hydroxymethyltransferase"/>
    <property type="match status" value="1"/>
</dbReference>
<dbReference type="PANTHER" id="PTHR20881">
    <property type="entry name" value="3-METHYL-2-OXOBUTANOATE HYDROXYMETHYLTRANSFERASE"/>
    <property type="match status" value="1"/>
</dbReference>
<keyword evidence="8" id="KW-1185">Reference proteome</keyword>
<dbReference type="Proteomes" id="UP000789831">
    <property type="component" value="Unassembled WGS sequence"/>
</dbReference>
<evidence type="ECO:0000256" key="6">
    <source>
        <dbReference type="RuleBase" id="RU362100"/>
    </source>
</evidence>
<evidence type="ECO:0000256" key="4">
    <source>
        <dbReference type="ARBA" id="ARBA00022679"/>
    </source>
</evidence>
<dbReference type="SUPFAM" id="SSF51621">
    <property type="entry name" value="Phosphoenolpyruvate/pyruvate domain"/>
    <property type="match status" value="1"/>
</dbReference>
<dbReference type="InterPro" id="IPR040442">
    <property type="entry name" value="Pyrv_kinase-like_dom_sf"/>
</dbReference>
<dbReference type="InterPro" id="IPR003700">
    <property type="entry name" value="Pantoate_hydroxy_MeTrfase"/>
</dbReference>
<comment type="function">
    <text evidence="6">Catalyzes the reversible reaction in which hydroxymethyl group from 5,10-methylenetetrahydrofolate is transferred onto alpha-ketoisovalerate to form ketopantoate.</text>
</comment>
<evidence type="ECO:0000256" key="1">
    <source>
        <dbReference type="ARBA" id="ARBA00005033"/>
    </source>
</evidence>
<accession>A0A9N9FQ38</accession>
<dbReference type="InterPro" id="IPR015813">
    <property type="entry name" value="Pyrv/PenolPyrv_kinase-like_dom"/>
</dbReference>
<evidence type="ECO:0000256" key="5">
    <source>
        <dbReference type="ARBA" id="ARBA00049172"/>
    </source>
</evidence>
<comment type="catalytic activity">
    <reaction evidence="5 6">
        <text>(6R)-5,10-methylene-5,6,7,8-tetrahydrofolate + 3-methyl-2-oxobutanoate + H2O = 2-dehydropantoate + (6S)-5,6,7,8-tetrahydrofolate</text>
        <dbReference type="Rhea" id="RHEA:11824"/>
        <dbReference type="ChEBI" id="CHEBI:11561"/>
        <dbReference type="ChEBI" id="CHEBI:11851"/>
        <dbReference type="ChEBI" id="CHEBI:15377"/>
        <dbReference type="ChEBI" id="CHEBI:15636"/>
        <dbReference type="ChEBI" id="CHEBI:57453"/>
        <dbReference type="EC" id="2.1.2.11"/>
    </reaction>
</comment>
<evidence type="ECO:0000256" key="3">
    <source>
        <dbReference type="ARBA" id="ARBA00012618"/>
    </source>
</evidence>
<dbReference type="CDD" id="cd06557">
    <property type="entry name" value="KPHMT-like"/>
    <property type="match status" value="1"/>
</dbReference>
<dbReference type="AlphaFoldDB" id="A0A9N9FQ38"/>
<dbReference type="GO" id="GO:0005739">
    <property type="term" value="C:mitochondrion"/>
    <property type="evidence" value="ECO:0007669"/>
    <property type="project" value="TreeGrafter"/>
</dbReference>
<dbReference type="GO" id="GO:0015940">
    <property type="term" value="P:pantothenate biosynthetic process"/>
    <property type="evidence" value="ECO:0007669"/>
    <property type="project" value="UniProtKB-KW"/>
</dbReference>
<evidence type="ECO:0000256" key="2">
    <source>
        <dbReference type="ARBA" id="ARBA00008676"/>
    </source>
</evidence>
<evidence type="ECO:0000313" key="8">
    <source>
        <dbReference type="Proteomes" id="UP000789831"/>
    </source>
</evidence>
<keyword evidence="6" id="KW-0566">Pantothenate biosynthesis</keyword>